<evidence type="ECO:0000313" key="5">
    <source>
        <dbReference type="Proteomes" id="UP000233220"/>
    </source>
</evidence>
<reference evidence="4" key="1">
    <citation type="submission" date="2025-08" db="UniProtKB">
        <authorList>
            <consortium name="Ensembl"/>
        </authorList>
    </citation>
    <scope>IDENTIFICATION</scope>
</reference>
<dbReference type="GeneTree" id="ENSGT00940000164737"/>
<dbReference type="GO" id="GO:0070513">
    <property type="term" value="F:death domain binding"/>
    <property type="evidence" value="ECO:0007669"/>
    <property type="project" value="TreeGrafter"/>
</dbReference>
<dbReference type="PANTHER" id="PTHR13177">
    <property type="entry name" value="DEATH-ASSOCIATED PROTEIN 1"/>
    <property type="match status" value="1"/>
</dbReference>
<evidence type="ECO:0000313" key="4">
    <source>
        <dbReference type="Ensembl" id="ENSSBOP00000020680.1"/>
    </source>
</evidence>
<dbReference type="STRING" id="39432.ENSSBOP00000020680"/>
<keyword evidence="1" id="KW-0810">Translation regulation</keyword>
<dbReference type="GO" id="GO:0034198">
    <property type="term" value="P:cellular response to amino acid starvation"/>
    <property type="evidence" value="ECO:0007669"/>
    <property type="project" value="TreeGrafter"/>
</dbReference>
<dbReference type="Pfam" id="PF15228">
    <property type="entry name" value="DAP"/>
    <property type="match status" value="1"/>
</dbReference>
<organism evidence="4 5">
    <name type="scientific">Saimiri boliviensis boliviensis</name>
    <name type="common">Bolivian squirrel monkey</name>
    <dbReference type="NCBI Taxonomy" id="39432"/>
    <lineage>
        <taxon>Eukaryota</taxon>
        <taxon>Metazoa</taxon>
        <taxon>Chordata</taxon>
        <taxon>Craniata</taxon>
        <taxon>Vertebrata</taxon>
        <taxon>Euteleostomi</taxon>
        <taxon>Mammalia</taxon>
        <taxon>Eutheria</taxon>
        <taxon>Euarchontoglires</taxon>
        <taxon>Primates</taxon>
        <taxon>Haplorrhini</taxon>
        <taxon>Platyrrhini</taxon>
        <taxon>Cebidae</taxon>
        <taxon>Saimiriinae</taxon>
        <taxon>Saimiri</taxon>
    </lineage>
</organism>
<feature type="compositionally biased region" description="Basic and acidic residues" evidence="3">
    <location>
        <begin position="32"/>
        <end position="51"/>
    </location>
</feature>
<keyword evidence="5" id="KW-1185">Reference proteome</keyword>
<dbReference type="GO" id="GO:0097190">
    <property type="term" value="P:apoptotic signaling pathway"/>
    <property type="evidence" value="ECO:0007669"/>
    <property type="project" value="TreeGrafter"/>
</dbReference>
<dbReference type="AlphaFoldDB" id="A0A2K6TLZ4"/>
<dbReference type="GO" id="GO:0010507">
    <property type="term" value="P:negative regulation of autophagy"/>
    <property type="evidence" value="ECO:0007669"/>
    <property type="project" value="TreeGrafter"/>
</dbReference>
<name>A0A2K6TLZ4_SAIBB</name>
<protein>
    <submittedName>
        <fullName evidence="4">Uncharacterized protein</fullName>
    </submittedName>
</protein>
<feature type="compositionally biased region" description="Basic residues" evidence="3">
    <location>
        <begin position="56"/>
        <end position="65"/>
    </location>
</feature>
<dbReference type="InterPro" id="IPR024130">
    <property type="entry name" value="DAP1/DAPL1"/>
</dbReference>
<dbReference type="PANTHER" id="PTHR13177:SF3">
    <property type="entry name" value="DEATH-ASSOCIATED PROTEIN 1"/>
    <property type="match status" value="1"/>
</dbReference>
<evidence type="ECO:0000256" key="3">
    <source>
        <dbReference type="SAM" id="MobiDB-lite"/>
    </source>
</evidence>
<proteinExistence type="inferred from homology"/>
<evidence type="ECO:0000256" key="2">
    <source>
        <dbReference type="ARBA" id="ARBA00038025"/>
    </source>
</evidence>
<feature type="region of interest" description="Disordered" evidence="3">
    <location>
        <begin position="1"/>
        <end position="95"/>
    </location>
</feature>
<comment type="similarity">
    <text evidence="2">Belongs to the DAP-DAPL1 family.</text>
</comment>
<sequence>MSSPPEGKLETKAGHPPAVKAGGMRIVQKHPHTGDTKEEKDKDDQEWESPRVTKTSPRRLHRWLTRSRMPPWTSILPREPSTSSSHASEPGPHQPPQWPHLCCTWHFPNRENQHFLPNPTLLGNLRQKEVLCPLPYISIFEARDGSSPNLVYGESGWMSFEDNCAPRGAISKTCQDPRKTVALVPFQQSSDSLVCGLQNKKAQI</sequence>
<reference evidence="4" key="2">
    <citation type="submission" date="2025-09" db="UniProtKB">
        <authorList>
            <consortium name="Ensembl"/>
        </authorList>
    </citation>
    <scope>IDENTIFICATION</scope>
</reference>
<dbReference type="GO" id="GO:0006417">
    <property type="term" value="P:regulation of translation"/>
    <property type="evidence" value="ECO:0007669"/>
    <property type="project" value="UniProtKB-KW"/>
</dbReference>
<dbReference type="Proteomes" id="UP000233220">
    <property type="component" value="Unplaced"/>
</dbReference>
<dbReference type="Ensembl" id="ENSSBOT00000037513.1">
    <property type="protein sequence ID" value="ENSSBOP00000020680.1"/>
    <property type="gene ID" value="ENSSBOG00000026915.1"/>
</dbReference>
<accession>A0A2K6TLZ4</accession>
<evidence type="ECO:0000256" key="1">
    <source>
        <dbReference type="ARBA" id="ARBA00022845"/>
    </source>
</evidence>